<evidence type="ECO:0000259" key="1">
    <source>
        <dbReference type="Pfam" id="PF12781"/>
    </source>
</evidence>
<dbReference type="GO" id="GO:0030286">
    <property type="term" value="C:dynein complex"/>
    <property type="evidence" value="ECO:0007669"/>
    <property type="project" value="InterPro"/>
</dbReference>
<dbReference type="EMBL" id="WKFB01000150">
    <property type="protein sequence ID" value="KAF6733837.1"/>
    <property type="molecule type" value="Genomic_DNA"/>
</dbReference>
<dbReference type="Pfam" id="PF12781">
    <property type="entry name" value="AAA_9"/>
    <property type="match status" value="1"/>
</dbReference>
<dbReference type="PANTHER" id="PTHR22878:SF63">
    <property type="entry name" value="DYNEIN AXONEMAL HEAVY CHAIN 10"/>
    <property type="match status" value="1"/>
</dbReference>
<dbReference type="Gene3D" id="3.40.50.300">
    <property type="entry name" value="P-loop containing nucleotide triphosphate hydrolases"/>
    <property type="match status" value="1"/>
</dbReference>
<dbReference type="AlphaFoldDB" id="A0A834KTV7"/>
<organism evidence="2 3">
    <name type="scientific">Oryzias melastigma</name>
    <name type="common">Marine medaka</name>
    <dbReference type="NCBI Taxonomy" id="30732"/>
    <lineage>
        <taxon>Eukaryota</taxon>
        <taxon>Metazoa</taxon>
        <taxon>Chordata</taxon>
        <taxon>Craniata</taxon>
        <taxon>Vertebrata</taxon>
        <taxon>Euteleostomi</taxon>
        <taxon>Actinopterygii</taxon>
        <taxon>Neopterygii</taxon>
        <taxon>Teleostei</taxon>
        <taxon>Neoteleostei</taxon>
        <taxon>Acanthomorphata</taxon>
        <taxon>Ovalentaria</taxon>
        <taxon>Atherinomorphae</taxon>
        <taxon>Beloniformes</taxon>
        <taxon>Adrianichthyidae</taxon>
        <taxon>Oryziinae</taxon>
        <taxon>Oryzias</taxon>
    </lineage>
</organism>
<reference evidence="2" key="1">
    <citation type="journal article" name="BMC Genomics">
        <title>Long-read sequencing and de novo genome assembly of marine medaka (Oryzias melastigma).</title>
        <authorList>
            <person name="Liang P."/>
            <person name="Saqib H.S.A."/>
            <person name="Ni X."/>
            <person name="Shen Y."/>
        </authorList>
    </citation>
    <scope>NUCLEOTIDE SEQUENCE</scope>
    <source>
        <strain evidence="2">Bigg-433</strain>
    </source>
</reference>
<sequence>MFVLGGVEGDVLLATAFLSYSGSFRQEFRSLLLTEWQSELKQRSIPLGNNLDITELLIDASTVSEWNLQGLPNDELSLHNGIIVTKAACFRHLVDPQTQGTTGIKNKEAKNELQITLLNHKYLKNHLEDSLSLGCPLLIEDVGQELDPV</sequence>
<dbReference type="InterPro" id="IPR035706">
    <property type="entry name" value="AAA_9"/>
</dbReference>
<dbReference type="InterPro" id="IPR027417">
    <property type="entry name" value="P-loop_NTPase"/>
</dbReference>
<dbReference type="Proteomes" id="UP000646548">
    <property type="component" value="Unassembled WGS sequence"/>
</dbReference>
<dbReference type="InterPro" id="IPR026983">
    <property type="entry name" value="DHC"/>
</dbReference>
<dbReference type="GO" id="GO:0045505">
    <property type="term" value="F:dynein intermediate chain binding"/>
    <property type="evidence" value="ECO:0007669"/>
    <property type="project" value="InterPro"/>
</dbReference>
<accession>A0A834KTV7</accession>
<evidence type="ECO:0000313" key="2">
    <source>
        <dbReference type="EMBL" id="KAF6733837.1"/>
    </source>
</evidence>
<name>A0A834KTV7_ORYME</name>
<evidence type="ECO:0000313" key="3">
    <source>
        <dbReference type="Proteomes" id="UP000646548"/>
    </source>
</evidence>
<dbReference type="GO" id="GO:0051959">
    <property type="term" value="F:dynein light intermediate chain binding"/>
    <property type="evidence" value="ECO:0007669"/>
    <property type="project" value="InterPro"/>
</dbReference>
<feature type="domain" description="Dynein heavy chain ATP-binding dynein motor region" evidence="1">
    <location>
        <begin position="65"/>
        <end position="149"/>
    </location>
</feature>
<protein>
    <submittedName>
        <fullName evidence="2">Dynein heavy chain 5, axonemal</fullName>
    </submittedName>
</protein>
<gene>
    <name evidence="2" type="ORF">FQA47_013704</name>
</gene>
<dbReference type="Gene3D" id="1.20.920.20">
    <property type="match status" value="1"/>
</dbReference>
<dbReference type="GO" id="GO:0007018">
    <property type="term" value="P:microtubule-based movement"/>
    <property type="evidence" value="ECO:0007669"/>
    <property type="project" value="InterPro"/>
</dbReference>
<comment type="caution">
    <text evidence="2">The sequence shown here is derived from an EMBL/GenBank/DDBJ whole genome shotgun (WGS) entry which is preliminary data.</text>
</comment>
<proteinExistence type="predicted"/>
<dbReference type="PANTHER" id="PTHR22878">
    <property type="entry name" value="DYNEIN HEAVY CHAIN 6, AXONEMAL-LIKE-RELATED"/>
    <property type="match status" value="1"/>
</dbReference>